<comment type="similarity">
    <text evidence="4">Belongs to the anthranilate phosphoribosyltransferase family.</text>
</comment>
<dbReference type="Proteomes" id="UP001168167">
    <property type="component" value="Unassembled WGS sequence"/>
</dbReference>
<keyword evidence="1 4" id="KW-0328">Glycosyltransferase</keyword>
<comment type="subunit">
    <text evidence="4">Homodimer.</text>
</comment>
<feature type="domain" description="Glycosyl transferase family 3" evidence="5">
    <location>
        <begin position="79"/>
        <end position="328"/>
    </location>
</feature>
<gene>
    <name evidence="4 7" type="primary">trpD</name>
    <name evidence="7" type="ORF">NQX30_04330</name>
</gene>
<dbReference type="SUPFAM" id="SSF47648">
    <property type="entry name" value="Nucleoside phosphorylase/phosphoribosyltransferase N-terminal domain"/>
    <property type="match status" value="1"/>
</dbReference>
<comment type="function">
    <text evidence="4">Catalyzes the transfer of the phosphoribosyl group of 5-phosphorylribose-1-pyrophosphate (PRPP) to anthranilate to yield N-(5'-phosphoribosyl)-anthranilate (PRA).</text>
</comment>
<keyword evidence="8" id="KW-1185">Reference proteome</keyword>
<accession>A0ABT7QLJ5</accession>
<evidence type="ECO:0000256" key="3">
    <source>
        <dbReference type="ARBA" id="ARBA00022822"/>
    </source>
</evidence>
<comment type="caution">
    <text evidence="4">Lacks conserved residue(s) required for the propagation of feature annotation.</text>
</comment>
<feature type="binding site" evidence="4">
    <location>
        <position position="126"/>
    </location>
    <ligand>
        <name>5-phospho-alpha-D-ribose 1-diphosphate</name>
        <dbReference type="ChEBI" id="CHEBI:58017"/>
    </ligand>
</feature>
<feature type="binding site" evidence="4">
    <location>
        <position position="86"/>
    </location>
    <ligand>
        <name>5-phospho-alpha-D-ribose 1-diphosphate</name>
        <dbReference type="ChEBI" id="CHEBI:58017"/>
    </ligand>
</feature>
<proteinExistence type="inferred from homology"/>
<feature type="binding site" evidence="4">
    <location>
        <begin position="89"/>
        <end position="90"/>
    </location>
    <ligand>
        <name>5-phospho-alpha-D-ribose 1-diphosphate</name>
        <dbReference type="ChEBI" id="CHEBI:58017"/>
    </ligand>
</feature>
<evidence type="ECO:0000256" key="1">
    <source>
        <dbReference type="ARBA" id="ARBA00022676"/>
    </source>
</evidence>
<dbReference type="Pfam" id="PF02885">
    <property type="entry name" value="Glycos_trans_3N"/>
    <property type="match status" value="1"/>
</dbReference>
<name>A0ABT7QLJ5_9GAMM</name>
<reference evidence="7" key="2">
    <citation type="journal article" date="2023" name="Microbiome">
        <title>Synthase-selected sorting approach identifies a beta-lactone synthase in a nudibranch symbiotic bacterium.</title>
        <authorList>
            <person name="Dzunkova M."/>
            <person name="La Clair J.J."/>
            <person name="Tyml T."/>
            <person name="Doud D."/>
            <person name="Schulz F."/>
            <person name="Piquer-Esteban S."/>
            <person name="Porcel Sanchis D."/>
            <person name="Osborn A."/>
            <person name="Robinson D."/>
            <person name="Louie K.B."/>
            <person name="Bowen B.P."/>
            <person name="Bowers R.M."/>
            <person name="Lee J."/>
            <person name="Arnau V."/>
            <person name="Diaz-Villanueva W."/>
            <person name="Stepanauskas R."/>
            <person name="Gosliner T."/>
            <person name="Date S.V."/>
            <person name="Northen T.R."/>
            <person name="Cheng J.F."/>
            <person name="Burkart M.D."/>
            <person name="Woyke T."/>
        </authorList>
    </citation>
    <scope>NUCLEOTIDE SEQUENCE</scope>
    <source>
        <strain evidence="7">Df01</strain>
    </source>
</reference>
<keyword evidence="3 4" id="KW-0822">Tryptophan biosynthesis</keyword>
<feature type="binding site" evidence="4">
    <location>
        <position position="117"/>
    </location>
    <ligand>
        <name>anthranilate</name>
        <dbReference type="ChEBI" id="CHEBI:16567"/>
        <label>1</label>
    </ligand>
</feature>
<feature type="binding site" evidence="4">
    <location>
        <position position="231"/>
    </location>
    <ligand>
        <name>Mg(2+)</name>
        <dbReference type="ChEBI" id="CHEBI:18420"/>
        <label>2</label>
    </ligand>
</feature>
<dbReference type="InterPro" id="IPR000312">
    <property type="entry name" value="Glycosyl_Trfase_fam3"/>
</dbReference>
<keyword evidence="4" id="KW-0479">Metal-binding</keyword>
<feature type="binding site" evidence="4">
    <location>
        <begin position="96"/>
        <end position="99"/>
    </location>
    <ligand>
        <name>5-phospho-alpha-D-ribose 1-diphosphate</name>
        <dbReference type="ChEBI" id="CHEBI:58017"/>
    </ligand>
</feature>
<feature type="binding site" evidence="4">
    <location>
        <position position="230"/>
    </location>
    <ligand>
        <name>Mg(2+)</name>
        <dbReference type="ChEBI" id="CHEBI:18420"/>
        <label>2</label>
    </ligand>
</feature>
<dbReference type="PANTHER" id="PTHR43285">
    <property type="entry name" value="ANTHRANILATE PHOSPHORIBOSYLTRANSFERASE"/>
    <property type="match status" value="1"/>
</dbReference>
<keyword evidence="2 4" id="KW-0808">Transferase</keyword>
<dbReference type="Pfam" id="PF00591">
    <property type="entry name" value="Glycos_transf_3"/>
    <property type="match status" value="1"/>
</dbReference>
<dbReference type="InterPro" id="IPR005940">
    <property type="entry name" value="Anthranilate_Pribosyl_Tfrase"/>
</dbReference>
<dbReference type="EC" id="2.4.2.18" evidence="4"/>
<evidence type="ECO:0000256" key="2">
    <source>
        <dbReference type="ARBA" id="ARBA00022679"/>
    </source>
</evidence>
<dbReference type="InterPro" id="IPR036320">
    <property type="entry name" value="Glycosyl_Trfase_fam3_N_dom_sf"/>
</dbReference>
<keyword evidence="4" id="KW-0028">Amino-acid biosynthesis</keyword>
<evidence type="ECO:0000256" key="4">
    <source>
        <dbReference type="HAMAP-Rule" id="MF_00211"/>
    </source>
</evidence>
<dbReference type="InterPro" id="IPR035902">
    <property type="entry name" value="Nuc_phospho_transferase"/>
</dbReference>
<protein>
    <recommendedName>
        <fullName evidence="4">Anthranilate phosphoribosyltransferase</fullName>
        <ecNumber evidence="4">2.4.2.18</ecNumber>
    </recommendedName>
</protein>
<feature type="binding site" evidence="4">
    <location>
        <position position="86"/>
    </location>
    <ligand>
        <name>anthranilate</name>
        <dbReference type="ChEBI" id="CHEBI:16567"/>
        <label>1</label>
    </ligand>
</feature>
<dbReference type="EMBL" id="JANQAO010000002">
    <property type="protein sequence ID" value="MDM5147597.1"/>
    <property type="molecule type" value="Genomic_DNA"/>
</dbReference>
<evidence type="ECO:0000313" key="7">
    <source>
        <dbReference type="EMBL" id="MDM5147597.1"/>
    </source>
</evidence>
<organism evidence="7 8">
    <name type="scientific">Candidatus Doriopsillibacter californiensis</name>
    <dbReference type="NCBI Taxonomy" id="2970740"/>
    <lineage>
        <taxon>Bacteria</taxon>
        <taxon>Pseudomonadati</taxon>
        <taxon>Pseudomonadota</taxon>
        <taxon>Gammaproteobacteria</taxon>
        <taxon>Candidatus Tethybacterales</taxon>
        <taxon>Candidatus Persebacteraceae</taxon>
        <taxon>Candidatus Doriopsillibacter</taxon>
    </lineage>
</organism>
<keyword evidence="4" id="KW-0460">Magnesium</keyword>
<dbReference type="InterPro" id="IPR017459">
    <property type="entry name" value="Glycosyl_Trfase_fam3_N_dom"/>
</dbReference>
<comment type="pathway">
    <text evidence="4">Amino-acid biosynthesis; L-tryptophan biosynthesis; L-tryptophan from chorismate: step 2/5.</text>
</comment>
<comment type="catalytic activity">
    <reaction evidence="4">
        <text>N-(5-phospho-beta-D-ribosyl)anthranilate + diphosphate = 5-phospho-alpha-D-ribose 1-diphosphate + anthranilate</text>
        <dbReference type="Rhea" id="RHEA:11768"/>
        <dbReference type="ChEBI" id="CHEBI:16567"/>
        <dbReference type="ChEBI" id="CHEBI:18277"/>
        <dbReference type="ChEBI" id="CHEBI:33019"/>
        <dbReference type="ChEBI" id="CHEBI:58017"/>
        <dbReference type="EC" id="2.4.2.18"/>
    </reaction>
</comment>
<feature type="binding site" evidence="4">
    <location>
        <position position="172"/>
    </location>
    <ligand>
        <name>anthranilate</name>
        <dbReference type="ChEBI" id="CHEBI:16567"/>
        <label>2</label>
    </ligand>
</feature>
<dbReference type="HAMAP" id="MF_00211">
    <property type="entry name" value="TrpD"/>
    <property type="match status" value="1"/>
</dbReference>
<feature type="binding site" evidence="4">
    <location>
        <position position="98"/>
    </location>
    <ligand>
        <name>Mg(2+)</name>
        <dbReference type="ChEBI" id="CHEBI:18420"/>
        <label>1</label>
    </ligand>
</feature>
<comment type="caution">
    <text evidence="7">The sequence shown here is derived from an EMBL/GenBank/DDBJ whole genome shotgun (WGS) entry which is preliminary data.</text>
</comment>
<feature type="binding site" evidence="4">
    <location>
        <position position="231"/>
    </location>
    <ligand>
        <name>Mg(2+)</name>
        <dbReference type="ChEBI" id="CHEBI:18420"/>
        <label>1</label>
    </ligand>
</feature>
<sequence length="340" mass="34920">MSETTYSYKQLLEKATSRCDLSATEMATAVCGILEGEWTPVQTAGFLVAMKIKGETPEELAAAADVMRTMMIPVSLADDNAVDTCGTGGDGAGLFNVSTAAAFVAAAAGVCVAKHGNRALSSTSGSSDLLSELGASLDTEPDKIAELIQRLGIGFMFAPNHHPAMRHAAPVRRELGVRTMFNLLGPLCNPAGVRRQVTGVFNLQLLVSYAETLAACGAQRAMVVHGEGLDEITIAGETAIAEWRDGAIVRYTIAPTDVGLSVASLDSLRVSSAAESAALINAVFAGNTGAARDIVLLNAAAALMVADKAVDFADGVQQAAVAVDSGAAAQKLSDFVAASS</sequence>
<evidence type="ECO:0000313" key="8">
    <source>
        <dbReference type="Proteomes" id="UP001168167"/>
    </source>
</evidence>
<dbReference type="NCBIfam" id="TIGR01245">
    <property type="entry name" value="trpD"/>
    <property type="match status" value="1"/>
</dbReference>
<dbReference type="SUPFAM" id="SSF52418">
    <property type="entry name" value="Nucleoside phosphorylase/phosphoribosyltransferase catalytic domain"/>
    <property type="match status" value="1"/>
</dbReference>
<dbReference type="GO" id="GO:0004048">
    <property type="term" value="F:anthranilate phosphoribosyltransferase activity"/>
    <property type="evidence" value="ECO:0007669"/>
    <property type="project" value="UniProtKB-EC"/>
</dbReference>
<dbReference type="PANTHER" id="PTHR43285:SF2">
    <property type="entry name" value="ANTHRANILATE PHOSPHORIBOSYLTRANSFERASE"/>
    <property type="match status" value="1"/>
</dbReference>
<feature type="domain" description="Glycosyl transferase family 3 N-terminal" evidence="6">
    <location>
        <begin position="9"/>
        <end position="69"/>
    </location>
</feature>
<reference evidence="7" key="1">
    <citation type="submission" date="2022-08" db="EMBL/GenBank/DDBJ databases">
        <authorList>
            <person name="Dzunkova M."/>
            <person name="La Clair J."/>
            <person name="Tyml T."/>
            <person name="Doud D."/>
            <person name="Schulz F."/>
            <person name="Piquer S."/>
            <person name="Porcel Sanchis D."/>
            <person name="Osborn A."/>
            <person name="Robinson D."/>
            <person name="Louie K.B."/>
            <person name="Bowen B.P."/>
            <person name="Bowers R."/>
            <person name="Lee J."/>
            <person name="Arnau Llombart V."/>
            <person name="Diaz Villanueva W."/>
            <person name="Gosliner T."/>
            <person name="Northen T."/>
            <person name="Cheng J.-F."/>
            <person name="Burkart M.D."/>
            <person name="Woyke T."/>
        </authorList>
    </citation>
    <scope>NUCLEOTIDE SEQUENCE</scope>
    <source>
        <strain evidence="7">Df01</strain>
    </source>
</reference>
<comment type="cofactor">
    <cofactor evidence="4">
        <name>Mg(2+)</name>
        <dbReference type="ChEBI" id="CHEBI:18420"/>
    </cofactor>
    <text evidence="4">Binds 2 magnesium ions per monomer.</text>
</comment>
<evidence type="ECO:0000259" key="5">
    <source>
        <dbReference type="Pfam" id="PF00591"/>
    </source>
</evidence>
<dbReference type="Gene3D" id="1.20.970.10">
    <property type="entry name" value="Transferase, Pyrimidine Nucleoside Phosphorylase, Chain C"/>
    <property type="match status" value="1"/>
</dbReference>
<feature type="binding site" evidence="4">
    <location>
        <begin position="114"/>
        <end position="122"/>
    </location>
    <ligand>
        <name>5-phospho-alpha-D-ribose 1-diphosphate</name>
        <dbReference type="ChEBI" id="CHEBI:58017"/>
    </ligand>
</feature>
<evidence type="ECO:0000259" key="6">
    <source>
        <dbReference type="Pfam" id="PF02885"/>
    </source>
</evidence>
<keyword evidence="4" id="KW-0057">Aromatic amino acid biosynthesis</keyword>
<dbReference type="Gene3D" id="3.40.1030.10">
    <property type="entry name" value="Nucleoside phosphorylase/phosphoribosyltransferase catalytic domain"/>
    <property type="match status" value="1"/>
</dbReference>